<sequence>MNETANPESSGRPARSGAHWTIYLPTLVVALTWTVVYFWADRQEPPLTAIRAIALAIEAVVVPLLLSHAFLRARVLRAEVAGEAAAIEWGFPLKRKLRLDIADIALAQVRRSYAQRYFGGGALALIGADGKRYLIADLARPEEIAAAINEKNRKKDAA</sequence>
<dbReference type="HOGENOM" id="CLU_1667704_0_0_5"/>
<evidence type="ECO:0000313" key="2">
    <source>
        <dbReference type="EMBL" id="ABS63904.1"/>
    </source>
</evidence>
<dbReference type="AlphaFoldDB" id="A7HVH1"/>
<feature type="transmembrane region" description="Helical" evidence="1">
    <location>
        <begin position="20"/>
        <end position="40"/>
    </location>
</feature>
<dbReference type="Proteomes" id="UP000006377">
    <property type="component" value="Chromosome"/>
</dbReference>
<organism evidence="2 3">
    <name type="scientific">Parvibaculum lavamentivorans (strain DS-1 / DSM 13023 / NCIMB 13966)</name>
    <dbReference type="NCBI Taxonomy" id="402881"/>
    <lineage>
        <taxon>Bacteria</taxon>
        <taxon>Pseudomonadati</taxon>
        <taxon>Pseudomonadota</taxon>
        <taxon>Alphaproteobacteria</taxon>
        <taxon>Hyphomicrobiales</taxon>
        <taxon>Parvibaculaceae</taxon>
        <taxon>Parvibaculum</taxon>
    </lineage>
</organism>
<evidence type="ECO:0000313" key="3">
    <source>
        <dbReference type="Proteomes" id="UP000006377"/>
    </source>
</evidence>
<feature type="transmembrane region" description="Helical" evidence="1">
    <location>
        <begin position="52"/>
        <end position="71"/>
    </location>
</feature>
<dbReference type="RefSeq" id="WP_012111210.1">
    <property type="nucleotide sequence ID" value="NC_009719.1"/>
</dbReference>
<evidence type="ECO:0000256" key="1">
    <source>
        <dbReference type="SAM" id="Phobius"/>
    </source>
</evidence>
<keyword evidence="1" id="KW-0472">Membrane</keyword>
<keyword evidence="1" id="KW-1133">Transmembrane helix</keyword>
<accession>A7HVH1</accession>
<reference evidence="2 3" key="1">
    <citation type="journal article" date="2011" name="Stand. Genomic Sci.">
        <title>Complete genome sequence of Parvibaculum lavamentivorans type strain (DS-1(T)).</title>
        <authorList>
            <person name="Schleheck D."/>
            <person name="Weiss M."/>
            <person name="Pitluck S."/>
            <person name="Bruce D."/>
            <person name="Land M.L."/>
            <person name="Han S."/>
            <person name="Saunders E."/>
            <person name="Tapia R."/>
            <person name="Detter C."/>
            <person name="Brettin T."/>
            <person name="Han J."/>
            <person name="Woyke T."/>
            <person name="Goodwin L."/>
            <person name="Pennacchio L."/>
            <person name="Nolan M."/>
            <person name="Cook A.M."/>
            <person name="Kjelleberg S."/>
            <person name="Thomas T."/>
        </authorList>
    </citation>
    <scope>NUCLEOTIDE SEQUENCE [LARGE SCALE GENOMIC DNA]</scope>
    <source>
        <strain evidence="3">DS-1 / DSM 13023 / NCIMB 13966</strain>
    </source>
</reference>
<dbReference type="eggNOG" id="ENOG5034B1A">
    <property type="taxonomic scope" value="Bacteria"/>
</dbReference>
<dbReference type="KEGG" id="pla:Plav_2290"/>
<keyword evidence="1" id="KW-0812">Transmembrane</keyword>
<dbReference type="STRING" id="402881.Plav_2290"/>
<gene>
    <name evidence="2" type="ordered locus">Plav_2290</name>
</gene>
<proteinExistence type="predicted"/>
<protein>
    <recommendedName>
        <fullName evidence="4">DUF304 domain-containing protein</fullName>
    </recommendedName>
</protein>
<keyword evidence="3" id="KW-1185">Reference proteome</keyword>
<evidence type="ECO:0008006" key="4">
    <source>
        <dbReference type="Google" id="ProtNLM"/>
    </source>
</evidence>
<name>A7HVH1_PARL1</name>
<dbReference type="EMBL" id="CP000774">
    <property type="protein sequence ID" value="ABS63904.1"/>
    <property type="molecule type" value="Genomic_DNA"/>
</dbReference>